<sequence>MSANVKKISLWVLLKPTCLPVIARQVFERANHFRQYIFYFVSFIKPANDLRFKWILLIQRTDSWVASFSAP</sequence>
<reference evidence="1 2" key="1">
    <citation type="submission" date="2016-10" db="EMBL/GenBank/DDBJ databases">
        <authorList>
            <person name="de Groot N.N."/>
        </authorList>
    </citation>
    <scope>NUCLEOTIDE SEQUENCE [LARGE SCALE GENOMIC DNA]</scope>
    <source>
        <strain evidence="1 2">LMG 27731</strain>
    </source>
</reference>
<evidence type="ECO:0000313" key="2">
    <source>
        <dbReference type="Proteomes" id="UP000198844"/>
    </source>
</evidence>
<proteinExistence type="predicted"/>
<evidence type="ECO:0000313" key="1">
    <source>
        <dbReference type="EMBL" id="SFU21483.1"/>
    </source>
</evidence>
<dbReference type="AlphaFoldDB" id="A0A1I7EC98"/>
<accession>A0A1I7EC98</accession>
<protein>
    <submittedName>
        <fullName evidence="1">Uncharacterized protein</fullName>
    </submittedName>
</protein>
<organism evidence="1 2">
    <name type="scientific">Paraburkholderia aspalathi</name>
    <dbReference type="NCBI Taxonomy" id="1324617"/>
    <lineage>
        <taxon>Bacteria</taxon>
        <taxon>Pseudomonadati</taxon>
        <taxon>Pseudomonadota</taxon>
        <taxon>Betaproteobacteria</taxon>
        <taxon>Burkholderiales</taxon>
        <taxon>Burkholderiaceae</taxon>
        <taxon>Paraburkholderia</taxon>
    </lineage>
</organism>
<name>A0A1I7EC98_9BURK</name>
<gene>
    <name evidence="1" type="ORF">SAMN05192563_101694</name>
</gene>
<dbReference type="Proteomes" id="UP000198844">
    <property type="component" value="Unassembled WGS sequence"/>
</dbReference>
<dbReference type="EMBL" id="FPBH01000016">
    <property type="protein sequence ID" value="SFU21483.1"/>
    <property type="molecule type" value="Genomic_DNA"/>
</dbReference>